<evidence type="ECO:0000256" key="7">
    <source>
        <dbReference type="ARBA" id="ARBA00022777"/>
    </source>
</evidence>
<comment type="similarity">
    <text evidence="11">Belongs to the Thz kinase family.</text>
</comment>
<name>D0BKI4_9LACT</name>
<dbReference type="HAMAP" id="MF_00228">
    <property type="entry name" value="Thz_kinase"/>
    <property type="match status" value="1"/>
</dbReference>
<keyword evidence="4 11" id="KW-0808">Transferase</keyword>
<dbReference type="GO" id="GO:0005524">
    <property type="term" value="F:ATP binding"/>
    <property type="evidence" value="ECO:0007669"/>
    <property type="project" value="UniProtKB-UniRule"/>
</dbReference>
<evidence type="ECO:0000256" key="2">
    <source>
        <dbReference type="ARBA" id="ARBA00001946"/>
    </source>
</evidence>
<comment type="function">
    <text evidence="11">Catalyzes the phosphorylation of the hydroxyl group of 4-methyl-5-beta-hydroxyethylthiazole (THZ).</text>
</comment>
<feature type="binding site" evidence="11">
    <location>
        <position position="196"/>
    </location>
    <ligand>
        <name>substrate</name>
    </ligand>
</feature>
<evidence type="ECO:0000256" key="3">
    <source>
        <dbReference type="ARBA" id="ARBA00004868"/>
    </source>
</evidence>
<dbReference type="GO" id="GO:0009229">
    <property type="term" value="P:thiamine diphosphate biosynthetic process"/>
    <property type="evidence" value="ECO:0007669"/>
    <property type="project" value="UniProtKB-UniRule"/>
</dbReference>
<comment type="cofactor">
    <cofactor evidence="2 11">
        <name>Mg(2+)</name>
        <dbReference type="ChEBI" id="CHEBI:18420"/>
    </cofactor>
</comment>
<dbReference type="UniPathway" id="UPA00060">
    <property type="reaction ID" value="UER00139"/>
</dbReference>
<keyword evidence="8 11" id="KW-0067">ATP-binding</keyword>
<proteinExistence type="inferred from homology"/>
<dbReference type="GO" id="GO:0004417">
    <property type="term" value="F:hydroxyethylthiazole kinase activity"/>
    <property type="evidence" value="ECO:0007669"/>
    <property type="project" value="UniProtKB-UniRule"/>
</dbReference>
<dbReference type="CDD" id="cd01170">
    <property type="entry name" value="THZ_kinase"/>
    <property type="match status" value="1"/>
</dbReference>
<dbReference type="RefSeq" id="WP_020991340.1">
    <property type="nucleotide sequence ID" value="NZ_KI391971.1"/>
</dbReference>
<evidence type="ECO:0000256" key="11">
    <source>
        <dbReference type="HAMAP-Rule" id="MF_00228"/>
    </source>
</evidence>
<dbReference type="NCBIfam" id="NF006830">
    <property type="entry name" value="PRK09355.1"/>
    <property type="match status" value="1"/>
</dbReference>
<dbReference type="Proteomes" id="UP000002939">
    <property type="component" value="Unassembled WGS sequence"/>
</dbReference>
<gene>
    <name evidence="11" type="primary">thiM</name>
    <name evidence="12" type="ORF">HMPREF0446_00469</name>
</gene>
<evidence type="ECO:0000313" key="13">
    <source>
        <dbReference type="Proteomes" id="UP000002939"/>
    </source>
</evidence>
<dbReference type="EMBL" id="ACRF02000013">
    <property type="protein sequence ID" value="EEW93587.2"/>
    <property type="molecule type" value="Genomic_DNA"/>
</dbReference>
<feature type="binding site" evidence="11">
    <location>
        <position position="41"/>
    </location>
    <ligand>
        <name>substrate</name>
    </ligand>
</feature>
<comment type="caution">
    <text evidence="12">The sequence shown here is derived from an EMBL/GenBank/DDBJ whole genome shotgun (WGS) entry which is preliminary data.</text>
</comment>
<evidence type="ECO:0000256" key="6">
    <source>
        <dbReference type="ARBA" id="ARBA00022741"/>
    </source>
</evidence>
<keyword evidence="9 11" id="KW-0460">Magnesium</keyword>
<comment type="pathway">
    <text evidence="3 11">Cofactor biosynthesis; thiamine diphosphate biosynthesis; 4-methyl-5-(2-phosphoethyl)-thiazole from 5-(2-hydroxyethyl)-4-methylthiazole: step 1/1.</text>
</comment>
<evidence type="ECO:0000256" key="9">
    <source>
        <dbReference type="ARBA" id="ARBA00022842"/>
    </source>
</evidence>
<evidence type="ECO:0000313" key="12">
    <source>
        <dbReference type="EMBL" id="EEW93587.2"/>
    </source>
</evidence>
<dbReference type="Gene3D" id="3.40.1190.20">
    <property type="match status" value="1"/>
</dbReference>
<dbReference type="HOGENOM" id="CLU_019943_0_0_9"/>
<evidence type="ECO:0000256" key="4">
    <source>
        <dbReference type="ARBA" id="ARBA00022679"/>
    </source>
</evidence>
<evidence type="ECO:0000256" key="8">
    <source>
        <dbReference type="ARBA" id="ARBA00022840"/>
    </source>
</evidence>
<dbReference type="InterPro" id="IPR029056">
    <property type="entry name" value="Ribokinase-like"/>
</dbReference>
<sequence length="275" mass="30070">MQKVLENIFPLQRPLIHCITNGITKELVANALLYVGAKPIMAEDQREIESVIQVSSALLLNIGHLTEQKEACIIKAAKLANKAQKPLVVDAVGIVGLSNRLALVQRLLDIGVTVVKGNISEMRRLAGLKSSAKGVDSAKEDQSTMELKDLAHALRKLAKTYPQTVFLATGEQDLILTDSNCFCLKNGVDSLELFTGTGDVVGALITGVLGNGIEPLEATIGAITYFNVCGEKASKVLQQGMESFRIETCNQLSKLYKENWQEMLKMEDWTNEEVR</sequence>
<reference evidence="12" key="2">
    <citation type="submission" date="2011-10" db="EMBL/GenBank/DDBJ databases">
        <title>The Genome Sequence of Granulicatella elegans ATCC 700633.</title>
        <authorList>
            <consortium name="The Broad Institute Genome Sequencing Platform"/>
            <consortium name="The Broad Institute Genome Sequencing Center for Infectious Disease"/>
            <person name="Earl A."/>
            <person name="Ward D."/>
            <person name="Feldgarden M."/>
            <person name="Gevers D."/>
            <person name="Sibley C.D."/>
            <person name="Field T.R."/>
            <person name="Grinwis M."/>
            <person name="Eshaghurshan C.S."/>
            <person name="Surette M.G."/>
            <person name="Young S.K."/>
            <person name="Zeng Q."/>
            <person name="Gargeya S."/>
            <person name="Fitzgerald M."/>
            <person name="Haas B."/>
            <person name="Abouelleil A."/>
            <person name="Alvarado L."/>
            <person name="Arachchi H.M."/>
            <person name="Berlin A."/>
            <person name="Brown A."/>
            <person name="Chapman S.B."/>
            <person name="Chen Z."/>
            <person name="Dunbar C."/>
            <person name="Freedman E."/>
            <person name="Gearin G."/>
            <person name="Goldberg J."/>
            <person name="Griggs A."/>
            <person name="Gujja S."/>
            <person name="Heiman D."/>
            <person name="Howarth C."/>
            <person name="Larson L."/>
            <person name="Lui A."/>
            <person name="MacDonald P.J.P."/>
            <person name="Montmayeur A."/>
            <person name="Murphy C."/>
            <person name="Neiman D."/>
            <person name="Pearson M."/>
            <person name="Priest M."/>
            <person name="Roberts A."/>
            <person name="Saif S."/>
            <person name="Shea T."/>
            <person name="Shenoy N."/>
            <person name="Sisk P."/>
            <person name="Stolte C."/>
            <person name="Sykes S."/>
            <person name="Wortman J."/>
            <person name="Nusbaum C."/>
            <person name="Birren B."/>
        </authorList>
    </citation>
    <scope>NUCLEOTIDE SEQUENCE [LARGE SCALE GENOMIC DNA]</scope>
    <source>
        <strain evidence="12">ATCC 700633</strain>
    </source>
</reference>
<keyword evidence="7 11" id="KW-0418">Kinase</keyword>
<dbReference type="Pfam" id="PF02110">
    <property type="entry name" value="HK"/>
    <property type="match status" value="1"/>
</dbReference>
<keyword evidence="10 11" id="KW-0784">Thiamine biosynthesis</keyword>
<evidence type="ECO:0000256" key="5">
    <source>
        <dbReference type="ARBA" id="ARBA00022723"/>
    </source>
</evidence>
<dbReference type="eggNOG" id="COG2145">
    <property type="taxonomic scope" value="Bacteria"/>
</dbReference>
<dbReference type="GO" id="GO:0009228">
    <property type="term" value="P:thiamine biosynthetic process"/>
    <property type="evidence" value="ECO:0007669"/>
    <property type="project" value="UniProtKB-KW"/>
</dbReference>
<dbReference type="AlphaFoldDB" id="D0BKI4"/>
<keyword evidence="6 11" id="KW-0547">Nucleotide-binding</keyword>
<keyword evidence="13" id="KW-1185">Reference proteome</keyword>
<dbReference type="PIRSF" id="PIRSF000513">
    <property type="entry name" value="Thz_kinase"/>
    <property type="match status" value="1"/>
</dbReference>
<keyword evidence="5 11" id="KW-0479">Metal-binding</keyword>
<dbReference type="EC" id="2.7.1.50" evidence="11"/>
<dbReference type="PRINTS" id="PR01099">
    <property type="entry name" value="HYETHTZKNASE"/>
</dbReference>
<evidence type="ECO:0000256" key="1">
    <source>
        <dbReference type="ARBA" id="ARBA00001771"/>
    </source>
</evidence>
<protein>
    <recommendedName>
        <fullName evidence="11">Hydroxyethylthiazole kinase</fullName>
        <ecNumber evidence="11">2.7.1.50</ecNumber>
    </recommendedName>
    <alternativeName>
        <fullName evidence="11">4-methyl-5-beta-hydroxyethylthiazole kinase</fullName>
        <shortName evidence="11">TH kinase</shortName>
        <shortName evidence="11">Thz kinase</shortName>
    </alternativeName>
</protein>
<dbReference type="OrthoDB" id="9778146at2"/>
<organism evidence="12 13">
    <name type="scientific">Granulicatella elegans ATCC 700633</name>
    <dbReference type="NCBI Taxonomy" id="626369"/>
    <lineage>
        <taxon>Bacteria</taxon>
        <taxon>Bacillati</taxon>
        <taxon>Bacillota</taxon>
        <taxon>Bacilli</taxon>
        <taxon>Lactobacillales</taxon>
        <taxon>Carnobacteriaceae</taxon>
        <taxon>Granulicatella</taxon>
    </lineage>
</organism>
<dbReference type="InterPro" id="IPR000417">
    <property type="entry name" value="Hyethyz_kinase"/>
</dbReference>
<evidence type="ECO:0000256" key="10">
    <source>
        <dbReference type="ARBA" id="ARBA00022977"/>
    </source>
</evidence>
<feature type="binding site" evidence="11">
    <location>
        <position position="169"/>
    </location>
    <ligand>
        <name>ATP</name>
        <dbReference type="ChEBI" id="CHEBI:30616"/>
    </ligand>
</feature>
<dbReference type="GO" id="GO:0000287">
    <property type="term" value="F:magnesium ion binding"/>
    <property type="evidence" value="ECO:0007669"/>
    <property type="project" value="UniProtKB-UniRule"/>
</dbReference>
<reference evidence="12" key="1">
    <citation type="submission" date="2009-09" db="EMBL/GenBank/DDBJ databases">
        <authorList>
            <consortium name="The Broad Institute Genome Sequencing Platform"/>
            <person name="Ward D."/>
            <person name="Feldgarden M."/>
            <person name="Earl A."/>
            <person name="Young S.K."/>
            <person name="Zeng Q."/>
            <person name="Koehrsen M."/>
            <person name="Alvarado L."/>
            <person name="Berlin A."/>
            <person name="Bochicchio J."/>
            <person name="Borenstein D."/>
            <person name="Chapman S.B."/>
            <person name="Chen Z."/>
            <person name="Engels R."/>
            <person name="Freedman E."/>
            <person name="Gellesch M."/>
            <person name="Goldberg J."/>
            <person name="Griggs A."/>
            <person name="Gujja S."/>
            <person name="Heilman E."/>
            <person name="Heiman D."/>
            <person name="Hepburn T."/>
            <person name="Howarth C."/>
            <person name="Jen D."/>
            <person name="Larson L."/>
            <person name="Lewis B."/>
            <person name="Mehta T."/>
            <person name="Park D."/>
            <person name="Pearson M."/>
            <person name="Roberts A."/>
            <person name="Saif S."/>
            <person name="Shea T."/>
            <person name="Shenoy N."/>
            <person name="Sisk P."/>
            <person name="Stolte C."/>
            <person name="Sykes S."/>
            <person name="Thomson T."/>
            <person name="Walk T."/>
            <person name="White J."/>
            <person name="Yandava C."/>
            <person name="Sibley C.D."/>
            <person name="Field T.R."/>
            <person name="Grinwis M."/>
            <person name="Eshaghurshan C.S."/>
            <person name="Surette M.G."/>
            <person name="Haas B."/>
            <person name="Nusbaum C."/>
            <person name="Birren B."/>
        </authorList>
    </citation>
    <scope>NUCLEOTIDE SEQUENCE [LARGE SCALE GENOMIC DNA]</scope>
    <source>
        <strain evidence="12">ATCC 700633</strain>
    </source>
</reference>
<comment type="catalytic activity">
    <reaction evidence="1 11">
        <text>5-(2-hydroxyethyl)-4-methylthiazole + ATP = 4-methyl-5-(2-phosphooxyethyl)-thiazole + ADP + H(+)</text>
        <dbReference type="Rhea" id="RHEA:24212"/>
        <dbReference type="ChEBI" id="CHEBI:15378"/>
        <dbReference type="ChEBI" id="CHEBI:17957"/>
        <dbReference type="ChEBI" id="CHEBI:30616"/>
        <dbReference type="ChEBI" id="CHEBI:58296"/>
        <dbReference type="ChEBI" id="CHEBI:456216"/>
        <dbReference type="EC" id="2.7.1.50"/>
    </reaction>
</comment>
<accession>D0BKI4</accession>
<feature type="binding site" evidence="11">
    <location>
        <position position="116"/>
    </location>
    <ligand>
        <name>ATP</name>
        <dbReference type="ChEBI" id="CHEBI:30616"/>
    </ligand>
</feature>
<dbReference type="SUPFAM" id="SSF53613">
    <property type="entry name" value="Ribokinase-like"/>
    <property type="match status" value="1"/>
</dbReference>
<dbReference type="STRING" id="626369.HMPREF0446_00469"/>